<gene>
    <name evidence="1" type="ORF">ACRE_068540</name>
</gene>
<dbReference type="InterPro" id="IPR023213">
    <property type="entry name" value="CAT-like_dom_sf"/>
</dbReference>
<name>A0A086SZ53_HAPC1</name>
<sequence length="502" mass="56002">MYALRWLVGTKPRPLGYVGGDIVYPTHMPDNIDSIRQFVMGWTMCFNDVLDADMLHASLCRLLELGDWRKFGGRLRLPSDGGRMLEMHAPPAFTPERPAVAYTHETMGMRIAEHPLARELPRPTGRQPSFWRGPDDFRVFASRPGVPETVDDFATQDVPMLSLHITSFEDATLVALSYPHVVMDAMGQGDLLRAWSLVLAGRESDVPPLLGAREDVLYKAGAEPDVGQLREEFVLKSKAMTTLGMIRFGLRMMWDIFWERKLPCQTIFLPRKMVEHMRARALQELEESAPEGAEKPWVSEGDVLLGFFAHKSALIQPPGRPMSMISPVDGRGRLGGLVRKDGMYIQNMQLGCSALLSAEQARGSASELALANRRALTEQASPGQALAYARYARKMWDAGSPIPLFGSPDMNLFITTNWARANLLQAARFGPAVVRAGDTGEGRTNPPGEMVFQHAQPLQPSIFARNVLGVLGKCHDGSYWLMGYFKPRMWELVREAVDAMEY</sequence>
<dbReference type="AlphaFoldDB" id="A0A086SZ53"/>
<evidence type="ECO:0000313" key="1">
    <source>
        <dbReference type="EMBL" id="KFH42385.1"/>
    </source>
</evidence>
<keyword evidence="2" id="KW-1185">Reference proteome</keyword>
<dbReference type="Proteomes" id="UP000029964">
    <property type="component" value="Unassembled WGS sequence"/>
</dbReference>
<dbReference type="HOGENOM" id="CLU_029797_2_1_1"/>
<dbReference type="STRING" id="857340.A0A086SZ53"/>
<reference evidence="2" key="1">
    <citation type="journal article" date="2014" name="Genome Announc.">
        <title>Genome sequence and annotation of Acremonium chrysogenum, producer of the beta-lactam antibiotic cephalosporin C.</title>
        <authorList>
            <person name="Terfehr D."/>
            <person name="Dahlmann T.A."/>
            <person name="Specht T."/>
            <person name="Zadra I."/>
            <person name="Kuernsteiner H."/>
            <person name="Kueck U."/>
        </authorList>
    </citation>
    <scope>NUCLEOTIDE SEQUENCE [LARGE SCALE GENOMIC DNA]</scope>
    <source>
        <strain evidence="2">ATCC 11550 / CBS 779.69 / DSM 880 / IAM 14645 / JCM 23072 / IMI 49137</strain>
    </source>
</reference>
<dbReference type="EMBL" id="JPKY01000095">
    <property type="protein sequence ID" value="KFH42385.1"/>
    <property type="molecule type" value="Genomic_DNA"/>
</dbReference>
<proteinExistence type="predicted"/>
<organism evidence="1 2">
    <name type="scientific">Hapsidospora chrysogenum (strain ATCC 11550 / CBS 779.69 / DSM 880 / IAM 14645 / JCM 23072 / IMI 49137)</name>
    <name type="common">Acremonium chrysogenum</name>
    <dbReference type="NCBI Taxonomy" id="857340"/>
    <lineage>
        <taxon>Eukaryota</taxon>
        <taxon>Fungi</taxon>
        <taxon>Dikarya</taxon>
        <taxon>Ascomycota</taxon>
        <taxon>Pezizomycotina</taxon>
        <taxon>Sordariomycetes</taxon>
        <taxon>Hypocreomycetidae</taxon>
        <taxon>Hypocreales</taxon>
        <taxon>Bionectriaceae</taxon>
        <taxon>Hapsidospora</taxon>
    </lineage>
</organism>
<protein>
    <submittedName>
        <fullName evidence="1">Uncharacterized protein</fullName>
    </submittedName>
</protein>
<accession>A0A086SZ53</accession>
<evidence type="ECO:0000313" key="2">
    <source>
        <dbReference type="Proteomes" id="UP000029964"/>
    </source>
</evidence>
<comment type="caution">
    <text evidence="1">The sequence shown here is derived from an EMBL/GenBank/DDBJ whole genome shotgun (WGS) entry which is preliminary data.</text>
</comment>
<dbReference type="OrthoDB" id="21502at2759"/>
<dbReference type="Gene3D" id="3.30.559.10">
    <property type="entry name" value="Chloramphenicol acetyltransferase-like domain"/>
    <property type="match status" value="2"/>
</dbReference>